<evidence type="ECO:0000256" key="1">
    <source>
        <dbReference type="SAM" id="SignalP"/>
    </source>
</evidence>
<dbReference type="Pfam" id="PF18962">
    <property type="entry name" value="Por_Secre_tail"/>
    <property type="match status" value="1"/>
</dbReference>
<feature type="domain" description="Secretion system C-terminal sorting" evidence="2">
    <location>
        <begin position="1635"/>
        <end position="1701"/>
    </location>
</feature>
<feature type="signal peptide" evidence="1">
    <location>
        <begin position="1"/>
        <end position="22"/>
    </location>
</feature>
<dbReference type="SMART" id="SM00710">
    <property type="entry name" value="PbH1"/>
    <property type="match status" value="16"/>
</dbReference>
<protein>
    <submittedName>
        <fullName evidence="3">T9SS type A sorting domain-containing protein</fullName>
    </submittedName>
</protein>
<dbReference type="Gene3D" id="2.160.20.10">
    <property type="entry name" value="Single-stranded right-handed beta-helix, Pectin lyase-like"/>
    <property type="match status" value="3"/>
</dbReference>
<dbReference type="NCBIfam" id="TIGR04183">
    <property type="entry name" value="Por_Secre_tail"/>
    <property type="match status" value="1"/>
</dbReference>
<dbReference type="EMBL" id="CP106735">
    <property type="protein sequence ID" value="UXX79704.1"/>
    <property type="molecule type" value="Genomic_DNA"/>
</dbReference>
<dbReference type="SUPFAM" id="SSF51126">
    <property type="entry name" value="Pectin lyase-like"/>
    <property type="match status" value="4"/>
</dbReference>
<evidence type="ECO:0000313" key="3">
    <source>
        <dbReference type="EMBL" id="UXX79704.1"/>
    </source>
</evidence>
<gene>
    <name evidence="3" type="ORF">N7E81_01080</name>
</gene>
<evidence type="ECO:0000259" key="2">
    <source>
        <dbReference type="Pfam" id="PF18962"/>
    </source>
</evidence>
<dbReference type="InterPro" id="IPR011050">
    <property type="entry name" value="Pectin_lyase_fold/virulence"/>
</dbReference>
<keyword evidence="1" id="KW-0732">Signal</keyword>
<dbReference type="InterPro" id="IPR012334">
    <property type="entry name" value="Pectin_lyas_fold"/>
</dbReference>
<reference evidence="3" key="1">
    <citation type="submission" date="2022-10" db="EMBL/GenBank/DDBJ databases">
        <title>Comparative genomics and taxonomic characterization of three novel marine species of genus Reichenbachiella exhibiting antioxidant and polysaccharide degradation activities.</title>
        <authorList>
            <person name="Muhammad N."/>
            <person name="Lee Y.-J."/>
            <person name="Ko J."/>
            <person name="Kim S.-G."/>
        </authorList>
    </citation>
    <scope>NUCLEOTIDE SEQUENCE</scope>
    <source>
        <strain evidence="3">Wsw4-B4</strain>
    </source>
</reference>
<dbReference type="Proteomes" id="UP001062165">
    <property type="component" value="Chromosome"/>
</dbReference>
<dbReference type="RefSeq" id="WP_263051435.1">
    <property type="nucleotide sequence ID" value="NZ_CP106735.1"/>
</dbReference>
<accession>A0ABY6D1B0</accession>
<sequence length="1702" mass="179547">MKTQLRKVTLFALICLPFWSNAQTNRYVNPSGTDANQCNDPHNPCQTINYAIGQSSLGDIINLSEGTFASCNISERVTLSGRGEATIIQSMDITATTNGTNEVVVENVQMLGGASPGIDIEASFVTIKNVSSNGYSRNIHIDHATTVSNILINNCNLNGATSTGLLVNLTNAGSAVNGLTVLNTTMDNSRFGFYSQMSNATNTDNYLDNVIFRNCTFNNNTDKGFYIENLNNALFENISVINSGLNPLNGFNAGVDINLKWQNYEDIEIRNSRIIGCGSLGPNNPATPIENRRAAALTIKARTDAGSYNSPAASLTNLTLDGVILDGLVSDLRFGEMGKADNNGINMTTVTVSHCSFANDGAFTVLNEENNGTLTLSHNYWGGSAVDFENYGSSAATSQSDELANEIVDDAHNSYASISAALAGASSGAIIQNIPAGTIAGTTTVSQPLTLISPGAGYLSTDSRTTFENLSVNGGAMTMGSDFAVSGILSLTNLINLEDQNLMVQGTVTGASTIFGGSTAGLVIEGNGALPDLHTSSGFERVVIDRTSGDITLASELSTEWISLKNGLVDATAHNLTFTGNTALSGNDNSYVVGNFVHEVAGITVDNFLYFPVGGTYYRPVSLEGVDQASTTSYEGSFTESAPSGLGGLSVALPPLLVKLHPDFYWTVTPSTPVTAADKISLTYSAEDLISDPANLRIAQFQTAVWVNLGGDGNAPIATPASLLNVLTLGLGHFTLGDETLGSNFTALTDVYVSTIGDDSNDGILISTPKRTLSAAYSLVQAGGTINIANGSYSDDLNINKSLTLSGTGTPNFASATLNADITLSLVTADNVEVTSNGIIQDGIDLLTPTGTLTVSSGAFTESLSIDKSMTMNGANVGSPGADTRTVETVLDPGAASNAITVLADNVTIDGFQIGTDNITSNASIGIASDGYTGITLSNNLIYANQAGIQVENASSGTITVNDNKVNMLGLENAQTATTPSAGIYLYGLNGTVNAEVTNNDIQNTSFGIFVHDCENDADPLLIDGGTISEIVKGVEISNDDRAGHFAPSTVVVQNLTIENFSPLDTDVAYPDAQAGIYAFAKGDVTPVVTDDITLTMDNLDISGTQHAGSDYAAIYMADFQQSAPYDGSDDDEVGITATLSNSNIHDNENRAVYVRGHNAHLDITGTTFTNNGFDPNGGGYHLNVRAYASCTVSECYFTNPASGSFDGMHKQDANCTLEVTHSNFDQNGNGRIAASGGIDLSGNYFNTVDPSEINTWVNGNDFTPFLADGTDTDLNIEGFQPNLSGFHLTTLGAQTGGLIRKQEVHDFITEGGTIYVDGGIYTGALQVSKNLFLELTNSPSIANLEVNGTGKTLTVNGDLNITGAITMTDGLLNVATGTMFLSNTASAPIETATSYIIGQVCMDTRTINTGAIDFLGLNLAAGEDVGDIKIIRHTGPDAVVTTPNTNSSIAAVWDITVTSQPATTGRDVTFTWASAFDNSKDTDALSVFRDGGSGYEEVAGPFSASGSNPRVLSVSSIKSFSSYTMAEDAAPLPVTLLSFDVYENKNDTKLKWVTASEINSSHFEIEQSKNGKDFQKIGYVASHQNTNQQKTYTWVDQANFEKTYYRLKMVDLDGSYEYSKTVSTLGVLANQLTLFPNPVSDLLTVSTSNEVKQIEILDSMGRSILENYNQKTIDVGTLLPGLYLIRVSMPSQIILDRIVVE</sequence>
<keyword evidence="4" id="KW-1185">Reference proteome</keyword>
<evidence type="ECO:0000313" key="4">
    <source>
        <dbReference type="Proteomes" id="UP001062165"/>
    </source>
</evidence>
<dbReference type="Gene3D" id="2.60.40.10">
    <property type="entry name" value="Immunoglobulins"/>
    <property type="match status" value="1"/>
</dbReference>
<name>A0ABY6D1B0_9BACT</name>
<proteinExistence type="predicted"/>
<dbReference type="InterPro" id="IPR026444">
    <property type="entry name" value="Secre_tail"/>
</dbReference>
<feature type="chain" id="PRO_5046682972" evidence="1">
    <location>
        <begin position="23"/>
        <end position="1702"/>
    </location>
</feature>
<dbReference type="InterPro" id="IPR006626">
    <property type="entry name" value="PbH1"/>
</dbReference>
<organism evidence="3 4">
    <name type="scientific">Reichenbachiella carrageenanivorans</name>
    <dbReference type="NCBI Taxonomy" id="2979869"/>
    <lineage>
        <taxon>Bacteria</taxon>
        <taxon>Pseudomonadati</taxon>
        <taxon>Bacteroidota</taxon>
        <taxon>Cytophagia</taxon>
        <taxon>Cytophagales</taxon>
        <taxon>Reichenbachiellaceae</taxon>
        <taxon>Reichenbachiella</taxon>
    </lineage>
</organism>
<dbReference type="InterPro" id="IPR013783">
    <property type="entry name" value="Ig-like_fold"/>
</dbReference>